<reference evidence="2" key="1">
    <citation type="submission" date="2016-10" db="EMBL/GenBank/DDBJ databases">
        <authorList>
            <person name="Varghese N."/>
            <person name="Submissions S."/>
        </authorList>
    </citation>
    <scope>NUCLEOTIDE SEQUENCE [LARGE SCALE GENOMIC DNA]</scope>
    <source>
        <strain evidence="2">8N4</strain>
    </source>
</reference>
<dbReference type="Pfam" id="PF13481">
    <property type="entry name" value="AAA_25"/>
    <property type="match status" value="1"/>
</dbReference>
<dbReference type="Gene3D" id="3.40.50.300">
    <property type="entry name" value="P-loop containing nucleotide triphosphate hydrolases"/>
    <property type="match status" value="1"/>
</dbReference>
<dbReference type="AlphaFoldDB" id="A0A1H9CVZ6"/>
<dbReference type="InterPro" id="IPR027417">
    <property type="entry name" value="P-loop_NTPase"/>
</dbReference>
<sequence>MKPQLTTIETVSDQLFACVYNWSHGRPYTKSDIDKALLAHRDSTTRYGRLAARLKEIGEKTYEQLCDEGYVNTDADKAIAFRREELESLAGREELKSWLTDVNRIARLFPEGAITTKKTKLPLSRGSDGFNVRQSYIIKHFLPAQSFCGIYGPSGSYKSFLAVSWACHIASGQAWADKKVTHSSVLYVVGEGGVGVPRRIRAWEQATGRTADNLWLVNRPVFPVRPSEVDEVLLAVKEVEEKSGIPVGLVVIDTLARCFGGNDENDARDMGAFIEGCDTIKQKTGATVLVVHHSGKDEAKGARGSSSLRAALDVEFNVKREGEGKALILSCTKMKDAEEPERKAYDLRTAELYEDEDGEMVCSLVVYDKPREPNEVEAELASVSRLTDNHQALWQAVRSRTAKGDPCTIPVIKDDLKATLGIEKVRKSFHRWLDKLESENIIRVEGEYLTPLVQHARH</sequence>
<dbReference type="InterPro" id="IPR038724">
    <property type="entry name" value="RepA"/>
</dbReference>
<evidence type="ECO:0000313" key="1">
    <source>
        <dbReference type="EMBL" id="SEQ05321.1"/>
    </source>
</evidence>
<dbReference type="OrthoDB" id="784829at2"/>
<dbReference type="Proteomes" id="UP000242515">
    <property type="component" value="Unassembled WGS sequence"/>
</dbReference>
<protein>
    <submittedName>
        <fullName evidence="1">AAA domain-containing protein</fullName>
    </submittedName>
</protein>
<proteinExistence type="predicted"/>
<dbReference type="EMBL" id="FOGC01000001">
    <property type="protein sequence ID" value="SEQ05321.1"/>
    <property type="molecule type" value="Genomic_DNA"/>
</dbReference>
<dbReference type="CDD" id="cd01125">
    <property type="entry name" value="RepA_RSF1010_like"/>
    <property type="match status" value="1"/>
</dbReference>
<name>A0A1H9CVZ6_9GAMM</name>
<dbReference type="STRING" id="988801.SAMN05216522_10130"/>
<accession>A0A1H9CVZ6</accession>
<gene>
    <name evidence="1" type="ORF">SAMN05216522_10130</name>
</gene>
<keyword evidence="2" id="KW-1185">Reference proteome</keyword>
<dbReference type="SUPFAM" id="SSF52540">
    <property type="entry name" value="P-loop containing nucleoside triphosphate hydrolases"/>
    <property type="match status" value="1"/>
</dbReference>
<organism evidence="1 2">
    <name type="scientific">Rosenbergiella nectarea</name>
    <dbReference type="NCBI Taxonomy" id="988801"/>
    <lineage>
        <taxon>Bacteria</taxon>
        <taxon>Pseudomonadati</taxon>
        <taxon>Pseudomonadota</taxon>
        <taxon>Gammaproteobacteria</taxon>
        <taxon>Enterobacterales</taxon>
        <taxon>Erwiniaceae</taxon>
        <taxon>Rosenbergiella</taxon>
    </lineage>
</organism>
<dbReference type="RefSeq" id="WP_092671019.1">
    <property type="nucleotide sequence ID" value="NZ_FOGC01000001.1"/>
</dbReference>
<evidence type="ECO:0000313" key="2">
    <source>
        <dbReference type="Proteomes" id="UP000242515"/>
    </source>
</evidence>